<sequence>MKEQCIEGQSVTSIRATKGGFCIALVQLLQKVEQGEVVAIQYDSFGDEIERYYAPQSGTVLSHNSESLREAGALLVRLIHR</sequence>
<keyword evidence="2" id="KW-1185">Reference proteome</keyword>
<dbReference type="EMBL" id="LT960612">
    <property type="protein sequence ID" value="SON52505.1"/>
    <property type="molecule type" value="Genomic_DNA"/>
</dbReference>
<accession>A0A2N8ZKS8</accession>
<proteinExistence type="predicted"/>
<dbReference type="Gene3D" id="3.40.630.10">
    <property type="entry name" value="Zn peptidases"/>
    <property type="match status" value="1"/>
</dbReference>
<reference evidence="1 2" key="1">
    <citation type="submission" date="2017-10" db="EMBL/GenBank/DDBJ databases">
        <authorList>
            <person name="Banno H."/>
            <person name="Chua N.-H."/>
        </authorList>
    </citation>
    <scope>NUCLEOTIDE SEQUENCE [LARGE SCALE GENOMIC DNA]</scope>
    <source>
        <strain evidence="1">Vibrio tapetis CECT4600</strain>
    </source>
</reference>
<name>A0A2N8ZKS8_9VIBR</name>
<evidence type="ECO:0000313" key="1">
    <source>
        <dbReference type="EMBL" id="SON52505.1"/>
    </source>
</evidence>
<organism evidence="1 2">
    <name type="scientific">Vibrio tapetis subsp. tapetis</name>
    <dbReference type="NCBI Taxonomy" id="1671868"/>
    <lineage>
        <taxon>Bacteria</taxon>
        <taxon>Pseudomonadati</taxon>
        <taxon>Pseudomonadota</taxon>
        <taxon>Gammaproteobacteria</taxon>
        <taxon>Vibrionales</taxon>
        <taxon>Vibrionaceae</taxon>
        <taxon>Vibrio</taxon>
    </lineage>
</organism>
<gene>
    <name evidence="1" type="ORF">VTAP4600_B0894</name>
</gene>
<evidence type="ECO:0000313" key="2">
    <source>
        <dbReference type="Proteomes" id="UP000235828"/>
    </source>
</evidence>
<protein>
    <submittedName>
        <fullName evidence="1">Succinate dehydrogenase subunit Sdh</fullName>
    </submittedName>
</protein>
<dbReference type="AlphaFoldDB" id="A0A2N8ZKS8"/>
<dbReference type="KEGG" id="vta:B0894"/>
<dbReference type="Proteomes" id="UP000235828">
    <property type="component" value="Chromosome B"/>
</dbReference>